<evidence type="ECO:0000256" key="6">
    <source>
        <dbReference type="ARBA" id="ARBA00023242"/>
    </source>
</evidence>
<dbReference type="EMBL" id="GL348714">
    <property type="protein sequence ID" value="EFH62935.1"/>
    <property type="molecule type" value="Genomic_DNA"/>
</dbReference>
<comment type="similarity">
    <text evidence="2 7">Belongs to the BBR/BPC family.</text>
</comment>
<evidence type="ECO:0000256" key="7">
    <source>
        <dbReference type="RuleBase" id="RU367160"/>
    </source>
</evidence>
<dbReference type="STRING" id="81972.D7KXV6"/>
<keyword evidence="9" id="KW-1185">Reference proteome</keyword>
<comment type="subcellular location">
    <subcellularLocation>
        <location evidence="1 7">Nucleus</location>
    </subcellularLocation>
</comment>
<dbReference type="InterPro" id="IPR010409">
    <property type="entry name" value="GAGA-bd_tscrpt_act"/>
</dbReference>
<evidence type="ECO:0000256" key="5">
    <source>
        <dbReference type="ARBA" id="ARBA00023163"/>
    </source>
</evidence>
<dbReference type="GO" id="GO:0005634">
    <property type="term" value="C:nucleus"/>
    <property type="evidence" value="ECO:0007669"/>
    <property type="project" value="UniProtKB-SubCell"/>
</dbReference>
<evidence type="ECO:0000256" key="3">
    <source>
        <dbReference type="ARBA" id="ARBA00023015"/>
    </source>
</evidence>
<keyword evidence="5 7" id="KW-0804">Transcription</keyword>
<gene>
    <name evidence="8" type="ORF">ARALYDRAFT_893630</name>
</gene>
<reference evidence="9" key="1">
    <citation type="journal article" date="2011" name="Nat. Genet.">
        <title>The Arabidopsis lyrata genome sequence and the basis of rapid genome size change.</title>
        <authorList>
            <person name="Hu T.T."/>
            <person name="Pattyn P."/>
            <person name="Bakker E.G."/>
            <person name="Cao J."/>
            <person name="Cheng J.-F."/>
            <person name="Clark R.M."/>
            <person name="Fahlgren N."/>
            <person name="Fawcett J.A."/>
            <person name="Grimwood J."/>
            <person name="Gundlach H."/>
            <person name="Haberer G."/>
            <person name="Hollister J.D."/>
            <person name="Ossowski S."/>
            <person name="Ottilar R.P."/>
            <person name="Salamov A.A."/>
            <person name="Schneeberger K."/>
            <person name="Spannagl M."/>
            <person name="Wang X."/>
            <person name="Yang L."/>
            <person name="Nasrallah M.E."/>
            <person name="Bergelson J."/>
            <person name="Carrington J.C."/>
            <person name="Gaut B.S."/>
            <person name="Schmutz J."/>
            <person name="Mayer K.F.X."/>
            <person name="Van de Peer Y."/>
            <person name="Grigoriev I.V."/>
            <person name="Nordborg M."/>
            <person name="Weigel D."/>
            <person name="Guo Y.-L."/>
        </authorList>
    </citation>
    <scope>NUCLEOTIDE SEQUENCE [LARGE SCALE GENOMIC DNA]</scope>
    <source>
        <strain evidence="9">cv. MN47</strain>
    </source>
</reference>
<proteinExistence type="inferred from homology"/>
<evidence type="ECO:0000313" key="9">
    <source>
        <dbReference type="Proteomes" id="UP000008694"/>
    </source>
</evidence>
<dbReference type="Gramene" id="scaffold_200704.1">
    <property type="protein sequence ID" value="scaffold_200704.1"/>
    <property type="gene ID" value="scaffold_200704.1"/>
</dbReference>
<dbReference type="HOGENOM" id="CLU_3176112_0_0_1"/>
<name>D7KXV6_ARALL</name>
<keyword evidence="4 7" id="KW-0238">DNA-binding</keyword>
<evidence type="ECO:0000256" key="2">
    <source>
        <dbReference type="ARBA" id="ARBA00007911"/>
    </source>
</evidence>
<organism evidence="9">
    <name type="scientific">Arabidopsis lyrata subsp. lyrata</name>
    <name type="common">Lyre-leaved rock-cress</name>
    <dbReference type="NCBI Taxonomy" id="81972"/>
    <lineage>
        <taxon>Eukaryota</taxon>
        <taxon>Viridiplantae</taxon>
        <taxon>Streptophyta</taxon>
        <taxon>Embryophyta</taxon>
        <taxon>Tracheophyta</taxon>
        <taxon>Spermatophyta</taxon>
        <taxon>Magnoliopsida</taxon>
        <taxon>eudicotyledons</taxon>
        <taxon>Gunneridae</taxon>
        <taxon>Pentapetalae</taxon>
        <taxon>rosids</taxon>
        <taxon>malvids</taxon>
        <taxon>Brassicales</taxon>
        <taxon>Brassicaceae</taxon>
        <taxon>Camelineae</taxon>
        <taxon>Arabidopsis</taxon>
    </lineage>
</organism>
<dbReference type="PANTHER" id="PTHR31421:SF3">
    <property type="entry name" value="PROTEIN BASIC PENTACYSTEINE4"/>
    <property type="match status" value="1"/>
</dbReference>
<dbReference type="GO" id="GO:0003700">
    <property type="term" value="F:DNA-binding transcription factor activity"/>
    <property type="evidence" value="ECO:0007669"/>
    <property type="project" value="UniProtKB-UniRule"/>
</dbReference>
<protein>
    <recommendedName>
        <fullName evidence="7">GAGA-binding transcriptional activator</fullName>
    </recommendedName>
</protein>
<accession>D7KXV6</accession>
<dbReference type="PANTHER" id="PTHR31421">
    <property type="entry name" value="PROTEIN BASIC PENTACYSTEINE3"/>
    <property type="match status" value="1"/>
</dbReference>
<keyword evidence="6 7" id="KW-0539">Nucleus</keyword>
<comment type="function">
    <text evidence="7">Transcriptional regulator that specifically binds to GA-rich elements (GAGA-repeats) present in regulatory sequences of genes involved in developmental processes.</text>
</comment>
<sequence length="55" mass="6401">MPNKRHSRVCGRKVSGIVLSRLLSRLAREGHELSSPLDLKDYWVRHGTNRYITIK</sequence>
<evidence type="ECO:0000256" key="1">
    <source>
        <dbReference type="ARBA" id="ARBA00004123"/>
    </source>
</evidence>
<evidence type="ECO:0000256" key="4">
    <source>
        <dbReference type="ARBA" id="ARBA00023125"/>
    </source>
</evidence>
<dbReference type="GO" id="GO:0043565">
    <property type="term" value="F:sequence-specific DNA binding"/>
    <property type="evidence" value="ECO:0007669"/>
    <property type="project" value="TreeGrafter"/>
</dbReference>
<dbReference type="GO" id="GO:0009723">
    <property type="term" value="P:response to ethylene"/>
    <property type="evidence" value="ECO:0007669"/>
    <property type="project" value="TreeGrafter"/>
</dbReference>
<dbReference type="Pfam" id="PF06217">
    <property type="entry name" value="GAGA_bind"/>
    <property type="match status" value="1"/>
</dbReference>
<dbReference type="AlphaFoldDB" id="D7KXV6"/>
<dbReference type="Proteomes" id="UP000008694">
    <property type="component" value="Unassembled WGS sequence"/>
</dbReference>
<keyword evidence="3 7" id="KW-0805">Transcription regulation</keyword>
<evidence type="ECO:0000313" key="8">
    <source>
        <dbReference type="EMBL" id="EFH62935.1"/>
    </source>
</evidence>